<feature type="domain" description="Large ribosomal subunit protein bL25 beta" evidence="8">
    <location>
        <begin position="94"/>
        <end position="178"/>
    </location>
</feature>
<organism evidence="9 10">
    <name type="scientific">Truepera radiovictrix (strain DSM 17093 / CIP 108686 / LMG 22925 / RQ-24)</name>
    <dbReference type="NCBI Taxonomy" id="649638"/>
    <lineage>
        <taxon>Bacteria</taxon>
        <taxon>Thermotogati</taxon>
        <taxon>Deinococcota</taxon>
        <taxon>Deinococci</taxon>
        <taxon>Trueperales</taxon>
        <taxon>Trueperaceae</taxon>
        <taxon>Truepera</taxon>
    </lineage>
</organism>
<accession>D7CRT7</accession>
<evidence type="ECO:0000256" key="2">
    <source>
        <dbReference type="ARBA" id="ARBA00022884"/>
    </source>
</evidence>
<dbReference type="SUPFAM" id="SSF50715">
    <property type="entry name" value="Ribosomal protein L25-like"/>
    <property type="match status" value="1"/>
</dbReference>
<keyword evidence="4 5" id="KW-0687">Ribonucleoprotein</keyword>
<dbReference type="InterPro" id="IPR001021">
    <property type="entry name" value="Ribosomal_bL25_long"/>
</dbReference>
<dbReference type="PANTHER" id="PTHR33284">
    <property type="entry name" value="RIBOSOMAL PROTEIN L25/GLN-TRNA SYNTHETASE, ANTI-CODON-BINDING DOMAIN-CONTAINING PROTEIN"/>
    <property type="match status" value="1"/>
</dbReference>
<dbReference type="HOGENOM" id="CLU_075939_2_0_0"/>
<protein>
    <recommendedName>
        <fullName evidence="5">Large ribosomal subunit protein bL25</fullName>
    </recommendedName>
    <alternativeName>
        <fullName evidence="5">General stress protein CTC</fullName>
    </alternativeName>
</protein>
<feature type="compositionally biased region" description="Acidic residues" evidence="6">
    <location>
        <begin position="193"/>
        <end position="208"/>
    </location>
</feature>
<dbReference type="STRING" id="649638.Trad_2152"/>
<dbReference type="GO" id="GO:0022625">
    <property type="term" value="C:cytosolic large ribosomal subunit"/>
    <property type="evidence" value="ECO:0007669"/>
    <property type="project" value="TreeGrafter"/>
</dbReference>
<evidence type="ECO:0000313" key="9">
    <source>
        <dbReference type="EMBL" id="ADI15265.1"/>
    </source>
</evidence>
<dbReference type="Pfam" id="PF14693">
    <property type="entry name" value="Ribosomal_TL5_C"/>
    <property type="match status" value="1"/>
</dbReference>
<dbReference type="AlphaFoldDB" id="D7CRT7"/>
<dbReference type="OrthoDB" id="9790002at2"/>
<keyword evidence="10" id="KW-1185">Reference proteome</keyword>
<evidence type="ECO:0000259" key="8">
    <source>
        <dbReference type="Pfam" id="PF14693"/>
    </source>
</evidence>
<evidence type="ECO:0000256" key="4">
    <source>
        <dbReference type="ARBA" id="ARBA00023274"/>
    </source>
</evidence>
<dbReference type="InterPro" id="IPR020930">
    <property type="entry name" value="Ribosomal_uL5_bac-type"/>
</dbReference>
<name>D7CRT7_TRURR</name>
<evidence type="ECO:0000259" key="7">
    <source>
        <dbReference type="Pfam" id="PF01386"/>
    </source>
</evidence>
<dbReference type="EMBL" id="CP002049">
    <property type="protein sequence ID" value="ADI15265.1"/>
    <property type="molecule type" value="Genomic_DNA"/>
</dbReference>
<dbReference type="Proteomes" id="UP000000379">
    <property type="component" value="Chromosome"/>
</dbReference>
<evidence type="ECO:0000256" key="3">
    <source>
        <dbReference type="ARBA" id="ARBA00022980"/>
    </source>
</evidence>
<keyword evidence="2 5" id="KW-0694">RNA-binding</keyword>
<keyword evidence="3 5" id="KW-0689">Ribosomal protein</keyword>
<dbReference type="InterPro" id="IPR011035">
    <property type="entry name" value="Ribosomal_bL25/Gln-tRNA_synth"/>
</dbReference>
<dbReference type="InterPro" id="IPR037121">
    <property type="entry name" value="Ribosomal_bL25_C"/>
</dbReference>
<reference evidence="9 10" key="2">
    <citation type="journal article" date="2011" name="Stand. Genomic Sci.">
        <title>Complete genome sequence of Truepera radiovictrix type strain (RQ-24).</title>
        <authorList>
            <person name="Ivanova N."/>
            <person name="Rohde C."/>
            <person name="Munk C."/>
            <person name="Nolan M."/>
            <person name="Lucas S."/>
            <person name="Del Rio T.G."/>
            <person name="Tice H."/>
            <person name="Deshpande S."/>
            <person name="Cheng J.F."/>
            <person name="Tapia R."/>
            <person name="Han C."/>
            <person name="Goodwin L."/>
            <person name="Pitluck S."/>
            <person name="Liolios K."/>
            <person name="Mavromatis K."/>
            <person name="Mikhailova N."/>
            <person name="Pati A."/>
            <person name="Chen A."/>
            <person name="Palaniappan K."/>
            <person name="Land M."/>
            <person name="Hauser L."/>
            <person name="Chang Y.J."/>
            <person name="Jeffries C.D."/>
            <person name="Brambilla E."/>
            <person name="Rohde M."/>
            <person name="Goker M."/>
            <person name="Tindall B.J."/>
            <person name="Woyke T."/>
            <person name="Bristow J."/>
            <person name="Eisen J.A."/>
            <person name="Markowitz V."/>
            <person name="Hugenholtz P."/>
            <person name="Kyrpides N.C."/>
            <person name="Klenk H.P."/>
            <person name="Lapidus A."/>
        </authorList>
    </citation>
    <scope>NUCLEOTIDE SEQUENCE [LARGE SCALE GENOMIC DNA]</scope>
    <source>
        <strain evidence="10">DSM 17093 / CIP 108686 / LMG 22925 / RQ-24</strain>
    </source>
</reference>
<dbReference type="GO" id="GO:0008097">
    <property type="term" value="F:5S rRNA binding"/>
    <property type="evidence" value="ECO:0007669"/>
    <property type="project" value="InterPro"/>
</dbReference>
<evidence type="ECO:0000256" key="6">
    <source>
        <dbReference type="SAM" id="MobiDB-lite"/>
    </source>
</evidence>
<evidence type="ECO:0000256" key="5">
    <source>
        <dbReference type="HAMAP-Rule" id="MF_01334"/>
    </source>
</evidence>
<dbReference type="CDD" id="cd00495">
    <property type="entry name" value="Ribosomal_L25_TL5_CTC"/>
    <property type="match status" value="1"/>
</dbReference>
<dbReference type="Pfam" id="PF01386">
    <property type="entry name" value="Ribosomal_L25p"/>
    <property type="match status" value="1"/>
</dbReference>
<gene>
    <name evidence="5" type="primary">rplY</name>
    <name evidence="5" type="synonym">ctc</name>
    <name evidence="9" type="ordered locus">Trad_2152</name>
</gene>
<dbReference type="InterPro" id="IPR020056">
    <property type="entry name" value="Rbsml_bL25/Gln-tRNA_synth_N"/>
</dbReference>
<evidence type="ECO:0000313" key="10">
    <source>
        <dbReference type="Proteomes" id="UP000000379"/>
    </source>
</evidence>
<dbReference type="Gene3D" id="2.170.120.20">
    <property type="entry name" value="Ribosomal protein L25, beta domain"/>
    <property type="match status" value="1"/>
</dbReference>
<reference evidence="10" key="1">
    <citation type="submission" date="2010-05" db="EMBL/GenBank/DDBJ databases">
        <title>The complete genome of Truepera radiovictris DSM 17093.</title>
        <authorList>
            <consortium name="US DOE Joint Genome Institute (JGI-PGF)"/>
            <person name="Lucas S."/>
            <person name="Copeland A."/>
            <person name="Lapidus A."/>
            <person name="Glavina del Rio T."/>
            <person name="Dalin E."/>
            <person name="Tice H."/>
            <person name="Bruce D."/>
            <person name="Goodwin L."/>
            <person name="Pitluck S."/>
            <person name="Kyrpides N."/>
            <person name="Mavromatis K."/>
            <person name="Ovchinnikova G."/>
            <person name="Munk A.C."/>
            <person name="Detter J.C."/>
            <person name="Han C."/>
            <person name="Tapia R."/>
            <person name="Land M."/>
            <person name="Hauser L."/>
            <person name="Markowitz V."/>
            <person name="Cheng J.-F."/>
            <person name="Hugenholtz P."/>
            <person name="Woyke T."/>
            <person name="Wu D."/>
            <person name="Tindall B."/>
            <person name="Pomrenke H.G."/>
            <person name="Brambilla E."/>
            <person name="Klenk H.-P."/>
            <person name="Eisen J.A."/>
        </authorList>
    </citation>
    <scope>NUCLEOTIDE SEQUENCE [LARGE SCALE GENOMIC DNA]</scope>
    <source>
        <strain evidence="10">DSM 17093 / CIP 108686 / LMG 22925 / RQ-24</strain>
    </source>
</reference>
<sequence>MNLTAQRRTPGKTSDLRAQGRLPGVVYNKELNIPVSVELREFDKAFRSQGVASLINLQLDGESHDVLVKAVQMDKRRREPLHVDFYAVTAGQPVDVFVPINFVGTAIGAREGGQVDAQRHQVHIRILPRLIPNHIDVDVSALAINDSLHLKDVLSALPSEAEVLDDLEETLITILPPRAEEPEEPAQAAEPEVIGEDGDSDDGDDAAA</sequence>
<dbReference type="HAMAP" id="MF_01334">
    <property type="entry name" value="Ribosomal_bL25_CTC"/>
    <property type="match status" value="1"/>
</dbReference>
<dbReference type="RefSeq" id="WP_013178629.1">
    <property type="nucleotide sequence ID" value="NC_014221.1"/>
</dbReference>
<dbReference type="GO" id="GO:0006412">
    <property type="term" value="P:translation"/>
    <property type="evidence" value="ECO:0007669"/>
    <property type="project" value="UniProtKB-UniRule"/>
</dbReference>
<dbReference type="InterPro" id="IPR020057">
    <property type="entry name" value="Ribosomal_bL25_b-dom"/>
</dbReference>
<feature type="region of interest" description="Disordered" evidence="6">
    <location>
        <begin position="175"/>
        <end position="208"/>
    </location>
</feature>
<keyword evidence="1 5" id="KW-0699">rRNA-binding</keyword>
<comment type="similarity">
    <text evidence="5">Belongs to the bacterial ribosomal protein bL25 family. CTC subfamily.</text>
</comment>
<evidence type="ECO:0000256" key="1">
    <source>
        <dbReference type="ARBA" id="ARBA00022730"/>
    </source>
</evidence>
<dbReference type="InterPro" id="IPR029751">
    <property type="entry name" value="Ribosomal_L25_dom"/>
</dbReference>
<proteinExistence type="inferred from homology"/>
<dbReference type="eggNOG" id="COG1825">
    <property type="taxonomic scope" value="Bacteria"/>
</dbReference>
<feature type="domain" description="Large ribosomal subunit protein bL25 L25" evidence="7">
    <location>
        <begin position="3"/>
        <end position="85"/>
    </location>
</feature>
<dbReference type="PANTHER" id="PTHR33284:SF1">
    <property type="entry name" value="RIBOSOMAL PROTEIN L25_GLN-TRNA SYNTHETASE, ANTI-CODON-BINDING DOMAIN-CONTAINING PROTEIN"/>
    <property type="match status" value="1"/>
</dbReference>
<dbReference type="NCBIfam" id="TIGR00731">
    <property type="entry name" value="bL25_bact_ctc"/>
    <property type="match status" value="1"/>
</dbReference>
<comment type="subunit">
    <text evidence="5">Part of the 50S ribosomal subunit; part of the 5S rRNA/L5/L18/L25 subcomplex. Contacts the 5S rRNA. Binds to the 5S rRNA independently of L5 and L18.</text>
</comment>
<dbReference type="GO" id="GO:0003735">
    <property type="term" value="F:structural constituent of ribosome"/>
    <property type="evidence" value="ECO:0007669"/>
    <property type="project" value="InterPro"/>
</dbReference>
<comment type="function">
    <text evidence="5">This is one of the proteins that binds to the 5S RNA in the ribosome where it forms part of the central protuberance.</text>
</comment>
<dbReference type="KEGG" id="tra:Trad_2152"/>
<dbReference type="Gene3D" id="2.40.240.10">
    <property type="entry name" value="Ribosomal Protein L25, Chain P"/>
    <property type="match status" value="1"/>
</dbReference>